<evidence type="ECO:0000256" key="1">
    <source>
        <dbReference type="SAM" id="MobiDB-lite"/>
    </source>
</evidence>
<dbReference type="Proteomes" id="UP000281909">
    <property type="component" value="Chromosome"/>
</dbReference>
<name>A0A3S4SU26_PSEFL</name>
<feature type="region of interest" description="Disordered" evidence="1">
    <location>
        <begin position="32"/>
        <end position="73"/>
    </location>
</feature>
<dbReference type="RefSeq" id="WP_232013057.1">
    <property type="nucleotide sequence ID" value="NZ_LR134318.1"/>
</dbReference>
<gene>
    <name evidence="2" type="ORF">NCTC9428_00257</name>
</gene>
<dbReference type="EMBL" id="LR134318">
    <property type="protein sequence ID" value="VEF06908.1"/>
    <property type="molecule type" value="Genomic_DNA"/>
</dbReference>
<evidence type="ECO:0000313" key="2">
    <source>
        <dbReference type="EMBL" id="VEF06908.1"/>
    </source>
</evidence>
<accession>A0A3S4SU26</accession>
<dbReference type="AlphaFoldDB" id="A0A3S4SU26"/>
<reference evidence="2 3" key="1">
    <citation type="submission" date="2018-12" db="EMBL/GenBank/DDBJ databases">
        <authorList>
            <consortium name="Pathogen Informatics"/>
        </authorList>
    </citation>
    <scope>NUCLEOTIDE SEQUENCE [LARGE SCALE GENOMIC DNA]</scope>
    <source>
        <strain evidence="2 3">NCTC9428</strain>
    </source>
</reference>
<protein>
    <submittedName>
        <fullName evidence="2">XRE family transcriptional regulator</fullName>
    </submittedName>
</protein>
<evidence type="ECO:0000313" key="3">
    <source>
        <dbReference type="Proteomes" id="UP000281909"/>
    </source>
</evidence>
<organism evidence="2 3">
    <name type="scientific">Pseudomonas fluorescens</name>
    <dbReference type="NCBI Taxonomy" id="294"/>
    <lineage>
        <taxon>Bacteria</taxon>
        <taxon>Pseudomonadati</taxon>
        <taxon>Pseudomonadota</taxon>
        <taxon>Gammaproteobacteria</taxon>
        <taxon>Pseudomonadales</taxon>
        <taxon>Pseudomonadaceae</taxon>
        <taxon>Pseudomonas</taxon>
    </lineage>
</organism>
<sequence length="73" mass="8513">MSKFFDELMESVREIDEILRGECAPSRISKAGKMIQKNQQTLDEQPRFKDRKSRPITPHDCATLESCTKRPMK</sequence>
<proteinExistence type="predicted"/>